<keyword evidence="3" id="KW-0378">Hydrolase</keyword>
<evidence type="ECO:0000256" key="2">
    <source>
        <dbReference type="ARBA" id="ARBA00022763"/>
    </source>
</evidence>
<keyword evidence="2" id="KW-0227">DNA damage</keyword>
<dbReference type="InterPro" id="IPR004597">
    <property type="entry name" value="Tag"/>
</dbReference>
<keyword evidence="1 9" id="KW-0479">Metal-binding</keyword>
<feature type="binding site" evidence="9">
    <location>
        <position position="181"/>
    </location>
    <ligand>
        <name>Zn(2+)</name>
        <dbReference type="ChEBI" id="CHEBI:29105"/>
    </ligand>
</feature>
<protein>
    <recommendedName>
        <fullName evidence="8">DNA-3-methyladenine glycosylase I</fullName>
        <ecNumber evidence="8">3.2.2.20</ecNumber>
    </recommendedName>
</protein>
<dbReference type="InterPro" id="IPR052891">
    <property type="entry name" value="DNA-3mA_glycosylase"/>
</dbReference>
<evidence type="ECO:0000256" key="8">
    <source>
        <dbReference type="ARBA" id="ARBA00066766"/>
    </source>
</evidence>
<dbReference type="GO" id="GO:0008725">
    <property type="term" value="F:DNA-3-methyladenine glycosylase activity"/>
    <property type="evidence" value="ECO:0007669"/>
    <property type="project" value="UniProtKB-EC"/>
</dbReference>
<dbReference type="SUPFAM" id="SSF48150">
    <property type="entry name" value="DNA-glycosylase"/>
    <property type="match status" value="1"/>
</dbReference>
<dbReference type="PANTHER" id="PTHR30037">
    <property type="entry name" value="DNA-3-METHYLADENINE GLYCOSYLASE 1"/>
    <property type="match status" value="1"/>
</dbReference>
<dbReference type="NCBIfam" id="TIGR00624">
    <property type="entry name" value="tag"/>
    <property type="match status" value="1"/>
</dbReference>
<dbReference type="FunFam" id="1.10.340.30:FF:000009">
    <property type="entry name" value="DNA-3-methyladenine glycosylase I"/>
    <property type="match status" value="1"/>
</dbReference>
<proteinExistence type="predicted"/>
<evidence type="ECO:0000256" key="3">
    <source>
        <dbReference type="ARBA" id="ARBA00022801"/>
    </source>
</evidence>
<dbReference type="AlphaFoldDB" id="A0A4S4ANC2"/>
<evidence type="ECO:0000256" key="4">
    <source>
        <dbReference type="ARBA" id="ARBA00022833"/>
    </source>
</evidence>
<evidence type="ECO:0000313" key="11">
    <source>
        <dbReference type="Proteomes" id="UP000308430"/>
    </source>
</evidence>
<dbReference type="EMBL" id="SSOC01000010">
    <property type="protein sequence ID" value="THF61123.1"/>
    <property type="molecule type" value="Genomic_DNA"/>
</dbReference>
<evidence type="ECO:0000313" key="10">
    <source>
        <dbReference type="EMBL" id="THF61123.1"/>
    </source>
</evidence>
<evidence type="ECO:0000256" key="1">
    <source>
        <dbReference type="ARBA" id="ARBA00022723"/>
    </source>
</evidence>
<dbReference type="Proteomes" id="UP000308430">
    <property type="component" value="Unassembled WGS sequence"/>
</dbReference>
<dbReference type="GO" id="GO:0006284">
    <property type="term" value="P:base-excision repair"/>
    <property type="evidence" value="ECO:0007669"/>
    <property type="project" value="InterPro"/>
</dbReference>
<feature type="binding site" evidence="9">
    <location>
        <position position="6"/>
    </location>
    <ligand>
        <name>Zn(2+)</name>
        <dbReference type="ChEBI" id="CHEBI:29105"/>
    </ligand>
</feature>
<dbReference type="InterPro" id="IPR005019">
    <property type="entry name" value="Adenine_glyco"/>
</dbReference>
<dbReference type="RefSeq" id="WP_136350276.1">
    <property type="nucleotide sequence ID" value="NZ_SSOC01000010.1"/>
</dbReference>
<organism evidence="10 11">
    <name type="scientific">Pseudothauera nasutitermitis</name>
    <dbReference type="NCBI Taxonomy" id="2565930"/>
    <lineage>
        <taxon>Bacteria</taxon>
        <taxon>Pseudomonadati</taxon>
        <taxon>Pseudomonadota</taxon>
        <taxon>Betaproteobacteria</taxon>
        <taxon>Rhodocyclales</taxon>
        <taxon>Zoogloeaceae</taxon>
        <taxon>Pseudothauera</taxon>
    </lineage>
</organism>
<keyword evidence="11" id="KW-1185">Reference proteome</keyword>
<comment type="caution">
    <text evidence="10">The sequence shown here is derived from an EMBL/GenBank/DDBJ whole genome shotgun (WGS) entry which is preliminary data.</text>
</comment>
<keyword evidence="4 9" id="KW-0862">Zinc</keyword>
<comment type="catalytic activity">
    <reaction evidence="6">
        <text>Hydrolysis of alkylated DNA, releasing 3-methyladenine.</text>
        <dbReference type="EC" id="3.2.2.20"/>
    </reaction>
</comment>
<dbReference type="GO" id="GO:0046872">
    <property type="term" value="F:metal ion binding"/>
    <property type="evidence" value="ECO:0007669"/>
    <property type="project" value="UniProtKB-KW"/>
</dbReference>
<dbReference type="EC" id="3.2.2.20" evidence="8"/>
<dbReference type="OrthoDB" id="9807664at2"/>
<feature type="binding site" evidence="9">
    <location>
        <position position="177"/>
    </location>
    <ligand>
        <name>Zn(2+)</name>
        <dbReference type="ChEBI" id="CHEBI:29105"/>
    </ligand>
</feature>
<reference evidence="10 11" key="1">
    <citation type="submission" date="2019-04" db="EMBL/GenBank/DDBJ databases">
        <title>Azoarcus nasutitermitis sp. nov. isolated from termite nest.</title>
        <authorList>
            <person name="Lin S.-Y."/>
            <person name="Hameed A."/>
            <person name="Hsu Y.-H."/>
            <person name="Young C.-C."/>
        </authorList>
    </citation>
    <scope>NUCLEOTIDE SEQUENCE [LARGE SCALE GENOMIC DNA]</scope>
    <source>
        <strain evidence="10 11">CC-YHH838</strain>
    </source>
</reference>
<accession>A0A4S4ANC2</accession>
<dbReference type="InterPro" id="IPR011257">
    <property type="entry name" value="DNA_glycosylase"/>
</dbReference>
<evidence type="ECO:0000256" key="9">
    <source>
        <dbReference type="PIRSR" id="PIRSR604597-1"/>
    </source>
</evidence>
<dbReference type="Gene3D" id="1.10.340.30">
    <property type="entry name" value="Hypothetical protein, domain 2"/>
    <property type="match status" value="1"/>
</dbReference>
<gene>
    <name evidence="10" type="ORF">E6C76_21270</name>
</gene>
<dbReference type="PANTHER" id="PTHR30037:SF4">
    <property type="entry name" value="DNA-3-METHYLADENINE GLYCOSYLASE I"/>
    <property type="match status" value="1"/>
</dbReference>
<evidence type="ECO:0000256" key="6">
    <source>
        <dbReference type="ARBA" id="ARBA00052558"/>
    </source>
</evidence>
<sequence>MEIVRCAWVSDDPLYQAYHDHEWGVPVHDERRLFEFLLLEGAQAGLSWITVLRKRERYRELFDGFDPERIARYDEARRAALLTDPGIVRNRAKVAAAVLNARAWLTLRAEGIDPVAWLWSFVGGQPQINAPRTLAEVAARTPQSEAMSRALLKRGFKFVGPTICQAFMQAVGMVNDHTVDCFCYRDAFTRR</sequence>
<keyword evidence="5" id="KW-0234">DNA repair</keyword>
<evidence type="ECO:0000256" key="7">
    <source>
        <dbReference type="ARBA" id="ARBA00057608"/>
    </source>
</evidence>
<evidence type="ECO:0000256" key="5">
    <source>
        <dbReference type="ARBA" id="ARBA00023204"/>
    </source>
</evidence>
<feature type="binding site" evidence="9">
    <location>
        <position position="19"/>
    </location>
    <ligand>
        <name>Zn(2+)</name>
        <dbReference type="ChEBI" id="CHEBI:29105"/>
    </ligand>
</feature>
<name>A0A4S4ANC2_9RHOO</name>
<comment type="function">
    <text evidence="7">Hydrolysis of the deoxyribose N-glycosidic bond to excise 3-methyladenine from the damaged DNA polymer formed by alkylation lesions.</text>
</comment>
<dbReference type="Pfam" id="PF03352">
    <property type="entry name" value="Adenine_glyco"/>
    <property type="match status" value="1"/>
</dbReference>